<feature type="compositionally biased region" description="Basic and acidic residues" evidence="1">
    <location>
        <begin position="198"/>
        <end position="210"/>
    </location>
</feature>
<dbReference type="GO" id="GO:0030036">
    <property type="term" value="P:actin cytoskeleton organization"/>
    <property type="evidence" value="ECO:0007669"/>
    <property type="project" value="TreeGrafter"/>
</dbReference>
<dbReference type="OrthoDB" id="5563016at2759"/>
<feature type="region of interest" description="Disordered" evidence="1">
    <location>
        <begin position="187"/>
        <end position="297"/>
    </location>
</feature>
<reference evidence="2 3" key="1">
    <citation type="journal article" date="2018" name="G3 (Bethesda)">
        <title>Phylogenetic and Phylogenomic Definition of Rhizopus Species.</title>
        <authorList>
            <person name="Gryganskyi A.P."/>
            <person name="Golan J."/>
            <person name="Dolatabadi S."/>
            <person name="Mondo S."/>
            <person name="Robb S."/>
            <person name="Idnurm A."/>
            <person name="Muszewska A."/>
            <person name="Steczkiewicz K."/>
            <person name="Masonjones S."/>
            <person name="Liao H.L."/>
            <person name="Gajdeczka M.T."/>
            <person name="Anike F."/>
            <person name="Vuek A."/>
            <person name="Anishchenko I.M."/>
            <person name="Voigt K."/>
            <person name="de Hoog G.S."/>
            <person name="Smith M.E."/>
            <person name="Heitman J."/>
            <person name="Vilgalys R."/>
            <person name="Stajich J.E."/>
        </authorList>
    </citation>
    <scope>NUCLEOTIDE SEQUENCE [LARGE SCALE GENOMIC DNA]</scope>
    <source>
        <strain evidence="2 3">CBS 357.93</strain>
    </source>
</reference>
<dbReference type="STRING" id="86630.A0A367JY98"/>
<sequence length="393" mass="43675">MATTTLQHANPISLHSATDDEDIALSNYLTNNNTLQQSPWIQHGRSRKPSNNCSIPLQKSTSTPIRPKPSSSERRKSNLNNTILPSQEPLAPRRPSIASSIQSGVSEVSTSSKVSFSKRLRKVFSMSNIKSSNKDLSFLRERNGSNASVASSASSVMTTESTASKLSFRRRSIASLTNLFQKSSIQEPIMEESNNNEGTKKKPELRVDVNHKRKGGMKARNYNNTHNNNNYHNITPDSPNSAVSSRSSFSRLPPPVITNNSNQRFPYHPEALPSPTPSSSSSSNRHPDEVFKKPNPVGLHYGIGLHSSPKLKPTASSSSSSLVCTNRRIQFCSTIQVHETFSASDYDRRCDANATCQKLTPVIAMKIKQELNEYKLTEMEVHVESRQYTHFFL</sequence>
<dbReference type="EMBL" id="PJQL01000557">
    <property type="protein sequence ID" value="RCH94621.1"/>
    <property type="molecule type" value="Genomic_DNA"/>
</dbReference>
<dbReference type="PANTHER" id="PTHR12751:SF18">
    <property type="entry name" value="PHOSPHATASE AND ACTIN REGULATOR 1"/>
    <property type="match status" value="1"/>
</dbReference>
<evidence type="ECO:0000313" key="3">
    <source>
        <dbReference type="Proteomes" id="UP000252139"/>
    </source>
</evidence>
<feature type="compositionally biased region" description="Polar residues" evidence="1">
    <location>
        <begin position="49"/>
        <end position="64"/>
    </location>
</feature>
<name>A0A367JY98_RHIAZ</name>
<evidence type="ECO:0000256" key="1">
    <source>
        <dbReference type="SAM" id="MobiDB-lite"/>
    </source>
</evidence>
<comment type="caution">
    <text evidence="2">The sequence shown here is derived from an EMBL/GenBank/DDBJ whole genome shotgun (WGS) entry which is preliminary data.</text>
</comment>
<keyword evidence="3" id="KW-1185">Reference proteome</keyword>
<accession>A0A367JY98</accession>
<protein>
    <submittedName>
        <fullName evidence="2">Bud neck involved protein</fullName>
    </submittedName>
</protein>
<feature type="region of interest" description="Disordered" evidence="1">
    <location>
        <begin position="36"/>
        <end position="94"/>
    </location>
</feature>
<proteinExistence type="predicted"/>
<dbReference type="GO" id="GO:0003779">
    <property type="term" value="F:actin binding"/>
    <property type="evidence" value="ECO:0007669"/>
    <property type="project" value="TreeGrafter"/>
</dbReference>
<dbReference type="AlphaFoldDB" id="A0A367JY98"/>
<organism evidence="2 3">
    <name type="scientific">Rhizopus azygosporus</name>
    <name type="common">Rhizopus microsporus var. azygosporus</name>
    <dbReference type="NCBI Taxonomy" id="86630"/>
    <lineage>
        <taxon>Eukaryota</taxon>
        <taxon>Fungi</taxon>
        <taxon>Fungi incertae sedis</taxon>
        <taxon>Mucoromycota</taxon>
        <taxon>Mucoromycotina</taxon>
        <taxon>Mucoromycetes</taxon>
        <taxon>Mucorales</taxon>
        <taxon>Mucorineae</taxon>
        <taxon>Rhizopodaceae</taxon>
        <taxon>Rhizopus</taxon>
    </lineage>
</organism>
<gene>
    <name evidence="2" type="primary">BNI4_1</name>
    <name evidence="2" type="ORF">CU097_003039</name>
</gene>
<feature type="compositionally biased region" description="Polar residues" evidence="1">
    <location>
        <begin position="187"/>
        <end position="197"/>
    </location>
</feature>
<dbReference type="PANTHER" id="PTHR12751">
    <property type="entry name" value="PHOSPHATASE AND ACTIN REGULATOR PHACTR"/>
    <property type="match status" value="1"/>
</dbReference>
<feature type="compositionally biased region" description="Low complexity" evidence="1">
    <location>
        <begin position="221"/>
        <end position="251"/>
    </location>
</feature>
<dbReference type="Proteomes" id="UP000252139">
    <property type="component" value="Unassembled WGS sequence"/>
</dbReference>
<evidence type="ECO:0000313" key="2">
    <source>
        <dbReference type="EMBL" id="RCH94621.1"/>
    </source>
</evidence>